<evidence type="ECO:0000256" key="7">
    <source>
        <dbReference type="ARBA" id="ARBA00022729"/>
    </source>
</evidence>
<evidence type="ECO:0000256" key="12">
    <source>
        <dbReference type="ARBA" id="ARBA00023170"/>
    </source>
</evidence>
<dbReference type="PROSITE" id="PS52016">
    <property type="entry name" value="TONB_DEPENDENT_REC_3"/>
    <property type="match status" value="1"/>
</dbReference>
<evidence type="ECO:0000256" key="3">
    <source>
        <dbReference type="ARBA" id="ARBA00022448"/>
    </source>
</evidence>
<evidence type="ECO:0000256" key="11">
    <source>
        <dbReference type="ARBA" id="ARBA00023136"/>
    </source>
</evidence>
<dbReference type="InterPro" id="IPR011662">
    <property type="entry name" value="Secretin/TonB_short_N"/>
</dbReference>
<dbReference type="SUPFAM" id="SSF56935">
    <property type="entry name" value="Porins"/>
    <property type="match status" value="1"/>
</dbReference>
<dbReference type="Pfam" id="PF07660">
    <property type="entry name" value="STN"/>
    <property type="match status" value="1"/>
</dbReference>
<dbReference type="InterPro" id="IPR036942">
    <property type="entry name" value="Beta-barrel_TonB_sf"/>
</dbReference>
<comment type="caution">
    <text evidence="18">The sequence shown here is derived from an EMBL/GenBank/DDBJ whole genome shotgun (WGS) entry which is preliminary data.</text>
</comment>
<keyword evidence="4 14" id="KW-1134">Transmembrane beta strand</keyword>
<keyword evidence="9" id="KW-0406">Ion transport</keyword>
<keyword evidence="6 14" id="KW-0812">Transmembrane</keyword>
<gene>
    <name evidence="18" type="ORF">QLH52_07195</name>
</gene>
<evidence type="ECO:0000256" key="4">
    <source>
        <dbReference type="ARBA" id="ARBA00022452"/>
    </source>
</evidence>
<evidence type="ECO:0000256" key="16">
    <source>
        <dbReference type="SAM" id="SignalP"/>
    </source>
</evidence>
<evidence type="ECO:0000256" key="13">
    <source>
        <dbReference type="ARBA" id="ARBA00023237"/>
    </source>
</evidence>
<evidence type="ECO:0000256" key="10">
    <source>
        <dbReference type="ARBA" id="ARBA00023077"/>
    </source>
</evidence>
<keyword evidence="19" id="KW-1185">Reference proteome</keyword>
<dbReference type="EMBL" id="JAXARY010000005">
    <property type="protein sequence ID" value="MDX8127059.1"/>
    <property type="molecule type" value="Genomic_DNA"/>
</dbReference>
<evidence type="ECO:0000256" key="6">
    <source>
        <dbReference type="ARBA" id="ARBA00022692"/>
    </source>
</evidence>
<keyword evidence="13 14" id="KW-0998">Cell outer membrane</keyword>
<evidence type="ECO:0000256" key="2">
    <source>
        <dbReference type="ARBA" id="ARBA00009810"/>
    </source>
</evidence>
<organism evidence="18 19">
    <name type="scientific">Methylomonas defluvii</name>
    <dbReference type="NCBI Taxonomy" id="3045149"/>
    <lineage>
        <taxon>Bacteria</taxon>
        <taxon>Pseudomonadati</taxon>
        <taxon>Pseudomonadota</taxon>
        <taxon>Gammaproteobacteria</taxon>
        <taxon>Methylococcales</taxon>
        <taxon>Methylococcaceae</taxon>
        <taxon>Methylomonas</taxon>
    </lineage>
</organism>
<keyword evidence="10 15" id="KW-0798">TonB box</keyword>
<dbReference type="NCBIfam" id="TIGR01783">
    <property type="entry name" value="TonB-siderophor"/>
    <property type="match status" value="1"/>
</dbReference>
<dbReference type="RefSeq" id="WP_033158277.1">
    <property type="nucleotide sequence ID" value="NZ_JAXARY010000005.1"/>
</dbReference>
<dbReference type="Gene3D" id="2.170.130.10">
    <property type="entry name" value="TonB-dependent receptor, plug domain"/>
    <property type="match status" value="1"/>
</dbReference>
<feature type="signal peptide" evidence="16">
    <location>
        <begin position="1"/>
        <end position="21"/>
    </location>
</feature>
<dbReference type="Proteomes" id="UP001284537">
    <property type="component" value="Unassembled WGS sequence"/>
</dbReference>
<dbReference type="InterPro" id="IPR012910">
    <property type="entry name" value="Plug_dom"/>
</dbReference>
<keyword evidence="5" id="KW-0410">Iron transport</keyword>
<protein>
    <submittedName>
        <fullName evidence="18">TonB-dependent receptor</fullName>
    </submittedName>
</protein>
<evidence type="ECO:0000256" key="1">
    <source>
        <dbReference type="ARBA" id="ARBA00004571"/>
    </source>
</evidence>
<dbReference type="PANTHER" id="PTHR32552">
    <property type="entry name" value="FERRICHROME IRON RECEPTOR-RELATED"/>
    <property type="match status" value="1"/>
</dbReference>
<dbReference type="InterPro" id="IPR010105">
    <property type="entry name" value="TonB_sidphr_rcpt"/>
</dbReference>
<reference evidence="18 19" key="1">
    <citation type="submission" date="2023-11" db="EMBL/GenBank/DDBJ databases">
        <authorList>
            <person name="Ouyang M.-Y."/>
        </authorList>
    </citation>
    <scope>NUCLEOTIDE SEQUENCE [LARGE SCALE GENOMIC DNA]</scope>
    <source>
        <strain evidence="18 19">OY6</strain>
    </source>
</reference>
<dbReference type="Gene3D" id="3.55.50.30">
    <property type="match status" value="1"/>
</dbReference>
<evidence type="ECO:0000256" key="15">
    <source>
        <dbReference type="RuleBase" id="RU003357"/>
    </source>
</evidence>
<proteinExistence type="inferred from homology"/>
<evidence type="ECO:0000259" key="17">
    <source>
        <dbReference type="SMART" id="SM00965"/>
    </source>
</evidence>
<feature type="domain" description="Secretin/TonB short N-terminal" evidence="17">
    <location>
        <begin position="48"/>
        <end position="99"/>
    </location>
</feature>
<evidence type="ECO:0000313" key="19">
    <source>
        <dbReference type="Proteomes" id="UP001284537"/>
    </source>
</evidence>
<evidence type="ECO:0000256" key="9">
    <source>
        <dbReference type="ARBA" id="ARBA00023065"/>
    </source>
</evidence>
<dbReference type="InterPro" id="IPR037066">
    <property type="entry name" value="Plug_dom_sf"/>
</dbReference>
<dbReference type="Pfam" id="PF07715">
    <property type="entry name" value="Plug"/>
    <property type="match status" value="1"/>
</dbReference>
<comment type="subcellular location">
    <subcellularLocation>
        <location evidence="1 14">Cell outer membrane</location>
        <topology evidence="1 14">Multi-pass membrane protein</topology>
    </subcellularLocation>
</comment>
<keyword evidence="11 14" id="KW-0472">Membrane</keyword>
<evidence type="ECO:0000256" key="8">
    <source>
        <dbReference type="ARBA" id="ARBA00023004"/>
    </source>
</evidence>
<name>A0ABU4UCJ9_9GAMM</name>
<dbReference type="Gene3D" id="2.40.170.20">
    <property type="entry name" value="TonB-dependent receptor, beta-barrel domain"/>
    <property type="match status" value="1"/>
</dbReference>
<keyword evidence="12 18" id="KW-0675">Receptor</keyword>
<evidence type="ECO:0000313" key="18">
    <source>
        <dbReference type="EMBL" id="MDX8127059.1"/>
    </source>
</evidence>
<keyword evidence="7 16" id="KW-0732">Signal</keyword>
<accession>A0ABU4UCJ9</accession>
<dbReference type="InterPro" id="IPR000531">
    <property type="entry name" value="Beta-barrel_TonB"/>
</dbReference>
<dbReference type="CDD" id="cd01347">
    <property type="entry name" value="ligand_gated_channel"/>
    <property type="match status" value="1"/>
</dbReference>
<keyword evidence="3 14" id="KW-0813">Transport</keyword>
<sequence>MTLTIKRLATAIALISAQAYAEDDKRHFDIPAQSLASALQQLANQSGRAMLYAEQSAAGKTSPALRGEFSVEEAVRQLINGSGLTYSIGADGTVTLKPASSGSDATTLGAVLVKGTSDPSDPYNKDYSVSNAVTGTKTDTPLFDTPISVQVLPKAVIDDQQAIGLENALKNVSGVAKGWGFGNDKDENLYIRGFANTNNIYRDGVLTPNTPISLANAERIEVLKGPSAMLYGRAQPGGLVNIVTKRPRTDAYYSLQQQFGSFDTYRTLLDATNKITADGALAYRLNYEHLDSATFRDNHPVTRDFVAPSLSWNITDHTRLDLDFMYQNVKDVADSGIPYSLQQSGAIPGKIPFHFSGNEPTDFADKEAYTGGLTLTHEFNQDWKVRAKYSTHNQTFLTAQTSSNENTDLLGNLARGFIKTSDDFQNHYGTVDITGHFETGALKHAVLLGADYYHSKNRNLFSAYATAPHINIFNPQYGYTELLDLPLGGQNDTVNEWYGIYVQDQISLWNQWHLLLGGRFDNAMHSNYDAQGVSTNHTDDDNFSPRIGLLYQPVPWLGAYVNYVNGFNAFNAGRPIDGSAFAPEKSKEMEFGLKGEWLDGQLRANLAFFELTKSNIKSQLPAPNNSFYATIGAARSRGIEFDLQGQLTDYWNIIGTYTYIGAVVTSGNESPFSGVGKAGNRLENIPRNTASLWSTYDFSGLGAQGFSAGAGVYVVDKRSGDVDNSFEIPGYTRVDTMLKYQHKAGPSRITWQFNIENLLNKEYIASSNGYGNFIYQTMPGAPRTFLGSVKVEF</sequence>
<feature type="chain" id="PRO_5046551230" evidence="16">
    <location>
        <begin position="22"/>
        <end position="793"/>
    </location>
</feature>
<comment type="similarity">
    <text evidence="2 14 15">Belongs to the TonB-dependent receptor family.</text>
</comment>
<dbReference type="InterPro" id="IPR039426">
    <property type="entry name" value="TonB-dep_rcpt-like"/>
</dbReference>
<dbReference type="Pfam" id="PF00593">
    <property type="entry name" value="TonB_dep_Rec_b-barrel"/>
    <property type="match status" value="1"/>
</dbReference>
<evidence type="ECO:0000256" key="14">
    <source>
        <dbReference type="PROSITE-ProRule" id="PRU01360"/>
    </source>
</evidence>
<keyword evidence="8" id="KW-0408">Iron</keyword>
<dbReference type="PANTHER" id="PTHR32552:SF68">
    <property type="entry name" value="FERRICHROME OUTER MEMBRANE TRANSPORTER_PHAGE RECEPTOR"/>
    <property type="match status" value="1"/>
</dbReference>
<dbReference type="SMART" id="SM00965">
    <property type="entry name" value="STN"/>
    <property type="match status" value="1"/>
</dbReference>
<evidence type="ECO:0000256" key="5">
    <source>
        <dbReference type="ARBA" id="ARBA00022496"/>
    </source>
</evidence>